<dbReference type="InterPro" id="IPR013360">
    <property type="entry name" value="Pilus_4_PilW"/>
</dbReference>
<keyword evidence="4 8" id="KW-0802">TPR repeat</keyword>
<dbReference type="PROSITE" id="PS51257">
    <property type="entry name" value="PROKAR_LIPOPROTEIN"/>
    <property type="match status" value="1"/>
</dbReference>
<dbReference type="SMART" id="SM00028">
    <property type="entry name" value="TPR"/>
    <property type="match status" value="4"/>
</dbReference>
<evidence type="ECO:0000256" key="8">
    <source>
        <dbReference type="PROSITE-ProRule" id="PRU00339"/>
    </source>
</evidence>
<organism evidence="9">
    <name type="scientific">Candidatus Berkiella aquae</name>
    <dbReference type="NCBI Taxonomy" id="295108"/>
    <lineage>
        <taxon>Bacteria</taxon>
        <taxon>Pseudomonadati</taxon>
        <taxon>Pseudomonadota</taxon>
        <taxon>Gammaproteobacteria</taxon>
        <taxon>Candidatus Berkiellales</taxon>
        <taxon>Candidatus Berkiellaceae</taxon>
        <taxon>Candidatus Berkiella</taxon>
    </lineage>
</organism>
<evidence type="ECO:0000256" key="4">
    <source>
        <dbReference type="ARBA" id="ARBA00022803"/>
    </source>
</evidence>
<accession>A0A0Q9YNL8</accession>
<comment type="caution">
    <text evidence="9">The sequence shown here is derived from an EMBL/GenBank/DDBJ whole genome shotgun (WGS) entry which is preliminary data.</text>
</comment>
<evidence type="ECO:0000256" key="3">
    <source>
        <dbReference type="ARBA" id="ARBA00022737"/>
    </source>
</evidence>
<reference evidence="9" key="1">
    <citation type="submission" date="2015-09" db="EMBL/GenBank/DDBJ databases">
        <title>Draft Genome Sequences of Two Novel Amoeba-resistant Intranuclear Bacteria, Candidatus Berkiella cookevillensis and Candidatus Berkiella aquae.</title>
        <authorList>
            <person name="Mehari Y.T."/>
            <person name="Arivett B.A."/>
            <person name="Farone A.L."/>
            <person name="Gunderson J.H."/>
            <person name="Farone M.B."/>
        </authorList>
    </citation>
    <scope>NUCLEOTIDE SEQUENCE [LARGE SCALE GENOMIC DNA]</scope>
    <source>
        <strain evidence="9">HT99</strain>
    </source>
</reference>
<evidence type="ECO:0000313" key="9">
    <source>
        <dbReference type="EMBL" id="KRG18183.1"/>
    </source>
</evidence>
<reference evidence="10" key="3">
    <citation type="submission" date="2021-06" db="EMBL/GenBank/DDBJ databases">
        <title>Genomic Description and Analysis of Intracellular Bacteria, Candidatus Berkiella cookevillensis and Candidatus Berkiella aquae.</title>
        <authorList>
            <person name="Kidane D.T."/>
            <person name="Mehari Y.T."/>
            <person name="Rice F.C."/>
            <person name="Arivett B.A."/>
            <person name="Farone A.L."/>
            <person name="Berk S.G."/>
            <person name="Farone M.B."/>
        </authorList>
    </citation>
    <scope>NUCLEOTIDE SEQUENCE</scope>
    <source>
        <strain evidence="10">HT99</strain>
    </source>
</reference>
<dbReference type="InterPro" id="IPR019734">
    <property type="entry name" value="TPR_rpt"/>
</dbReference>
<proteinExistence type="inferred from homology"/>
<dbReference type="InterPro" id="IPR011990">
    <property type="entry name" value="TPR-like_helical_dom_sf"/>
</dbReference>
<dbReference type="EMBL" id="LKAJ01000021">
    <property type="protein sequence ID" value="KRG18183.1"/>
    <property type="molecule type" value="Genomic_DNA"/>
</dbReference>
<dbReference type="SUPFAM" id="SSF48452">
    <property type="entry name" value="TPR-like"/>
    <property type="match status" value="1"/>
</dbReference>
<name>A0A0Q9YNL8_9GAMM</name>
<keyword evidence="6" id="KW-0472">Membrane</keyword>
<dbReference type="EMBL" id="LKAJ02000001">
    <property type="protein sequence ID" value="MCS5711039.1"/>
    <property type="molecule type" value="Genomic_DNA"/>
</dbReference>
<evidence type="ECO:0000256" key="7">
    <source>
        <dbReference type="ARBA" id="ARBA00038030"/>
    </source>
</evidence>
<reference evidence="10" key="2">
    <citation type="journal article" date="2016" name="Genome Announc.">
        <title>Draft Genome Sequences of Two Novel Amoeba-Resistant Intranuclear Bacteria, 'Candidatus Berkiella cookevillensis' and 'Candidatus Berkiella aquae'.</title>
        <authorList>
            <person name="Mehari Y.T."/>
            <person name="Arivett B.A."/>
            <person name="Farone A.L."/>
            <person name="Gunderson J.H."/>
            <person name="Farone M.B."/>
        </authorList>
    </citation>
    <scope>NUCLEOTIDE SEQUENCE</scope>
    <source>
        <strain evidence="10">HT99</strain>
    </source>
</reference>
<dbReference type="PROSITE" id="PS50005">
    <property type="entry name" value="TPR"/>
    <property type="match status" value="2"/>
</dbReference>
<dbReference type="Pfam" id="PF13181">
    <property type="entry name" value="TPR_8"/>
    <property type="match status" value="1"/>
</dbReference>
<feature type="repeat" description="TPR" evidence="8">
    <location>
        <begin position="83"/>
        <end position="116"/>
    </location>
</feature>
<keyword evidence="11" id="KW-1185">Reference proteome</keyword>
<dbReference type="Proteomes" id="UP000051497">
    <property type="component" value="Unassembled WGS sequence"/>
</dbReference>
<dbReference type="RefSeq" id="WP_075067617.1">
    <property type="nucleotide sequence ID" value="NZ_LKAJ02000001.1"/>
</dbReference>
<evidence type="ECO:0000313" key="10">
    <source>
        <dbReference type="EMBL" id="MCS5711039.1"/>
    </source>
</evidence>
<dbReference type="OrthoDB" id="9814042at2"/>
<dbReference type="GO" id="GO:0016020">
    <property type="term" value="C:membrane"/>
    <property type="evidence" value="ECO:0007669"/>
    <property type="project" value="UniProtKB-SubCell"/>
</dbReference>
<evidence type="ECO:0000313" key="11">
    <source>
        <dbReference type="Proteomes" id="UP000051497"/>
    </source>
</evidence>
<evidence type="ECO:0000256" key="5">
    <source>
        <dbReference type="ARBA" id="ARBA00022989"/>
    </source>
</evidence>
<dbReference type="Gene3D" id="1.25.40.10">
    <property type="entry name" value="Tetratricopeptide repeat domain"/>
    <property type="match status" value="1"/>
</dbReference>
<comment type="subcellular location">
    <subcellularLocation>
        <location evidence="1">Membrane</location>
        <topology evidence="1">Single-pass membrane protein</topology>
    </subcellularLocation>
</comment>
<dbReference type="STRING" id="295108.HT99x_03027"/>
<dbReference type="AlphaFoldDB" id="A0A0Q9YNL8"/>
<dbReference type="PANTHER" id="PTHR46208:SF1">
    <property type="entry name" value="MITOCHONDRIAL IMPORT RECEPTOR SUBUNIT TOM70"/>
    <property type="match status" value="1"/>
</dbReference>
<protein>
    <submittedName>
        <fullName evidence="9">Tetratricopeptide repeat protein</fullName>
    </submittedName>
    <submittedName>
        <fullName evidence="10">Type IV pilus biogenesis/stability protein PilW</fullName>
    </submittedName>
</protein>
<dbReference type="PANTHER" id="PTHR46208">
    <property type="entry name" value="MITOCHONDRIAL IMPORT RECEPTOR SUBUNIT TOM70"/>
    <property type="match status" value="1"/>
</dbReference>
<keyword evidence="2" id="KW-0812">Transmembrane</keyword>
<gene>
    <name evidence="10" type="primary">pilW</name>
    <name evidence="10" type="ORF">HT99x_006320</name>
    <name evidence="9" type="ORF">HT99x_03027</name>
</gene>
<evidence type="ECO:0000256" key="6">
    <source>
        <dbReference type="ARBA" id="ARBA00023136"/>
    </source>
</evidence>
<evidence type="ECO:0000256" key="1">
    <source>
        <dbReference type="ARBA" id="ARBA00004167"/>
    </source>
</evidence>
<keyword evidence="5" id="KW-1133">Transmembrane helix</keyword>
<evidence type="ECO:0000256" key="2">
    <source>
        <dbReference type="ARBA" id="ARBA00022692"/>
    </source>
</evidence>
<feature type="repeat" description="TPR" evidence="8">
    <location>
        <begin position="153"/>
        <end position="186"/>
    </location>
</feature>
<sequence length="276" mass="31059">MNHGKGFVIAAICLLAACSTTDEKTLAENSQTPPSMYDLPETVDYIKAAKLNVELGLNYLKQEQIARAKAKFLRAKTLAPNLPEVHYSYGYFLEYVGEIEAAEKAYQKAVSLNSKGGNEHNNYGTFLCRQHHYRKAEKEFLKAIDDPNYANTAEALENAGVCVNQIPDVAKATEYFEKALRYDQNRATALLELAMIRYQERQYAQAKEYHQRYAQIAKPNARFLLLGIELAKRSGDKDKIASYQLLLNKQFPEAVGTKLDPNAKLSSQFSTNLSLT</sequence>
<keyword evidence="3" id="KW-0677">Repeat</keyword>
<dbReference type="NCBIfam" id="TIGR02521">
    <property type="entry name" value="type_IV_pilW"/>
    <property type="match status" value="1"/>
</dbReference>
<comment type="similarity">
    <text evidence="7">Belongs to the Tom70 family.</text>
</comment>